<proteinExistence type="predicted"/>
<dbReference type="PANTHER" id="PTHR37563:SF2">
    <property type="entry name" value="PHYTANOYL-COA DIOXYGENASE FAMILY PROTEIN (AFU_ORTHOLOGUE AFUA_2G03330)"/>
    <property type="match status" value="1"/>
</dbReference>
<feature type="compositionally biased region" description="Low complexity" evidence="1">
    <location>
        <begin position="353"/>
        <end position="364"/>
    </location>
</feature>
<dbReference type="InterPro" id="IPR051961">
    <property type="entry name" value="Fungal_Metabolite_Diox"/>
</dbReference>
<feature type="region of interest" description="Disordered" evidence="1">
    <location>
        <begin position="338"/>
        <end position="410"/>
    </location>
</feature>
<dbReference type="PANTHER" id="PTHR37563">
    <property type="entry name" value="PHYTANOYL-COA DIOXYGENASE FAMILY PROTEIN (AFU_ORTHOLOGUE AFUA_2G03330)"/>
    <property type="match status" value="1"/>
</dbReference>
<dbReference type="EMBL" id="BNJQ01000012">
    <property type="protein sequence ID" value="GHP06151.1"/>
    <property type="molecule type" value="Genomic_DNA"/>
</dbReference>
<dbReference type="AlphaFoldDB" id="A0A830HKU0"/>
<name>A0A830HKU0_9CHLO</name>
<comment type="caution">
    <text evidence="2">The sequence shown here is derived from an EMBL/GenBank/DDBJ whole genome shotgun (WGS) entry which is preliminary data.</text>
</comment>
<dbReference type="Proteomes" id="UP000660262">
    <property type="component" value="Unassembled WGS sequence"/>
</dbReference>
<organism evidence="2 3">
    <name type="scientific">Pycnococcus provasolii</name>
    <dbReference type="NCBI Taxonomy" id="41880"/>
    <lineage>
        <taxon>Eukaryota</taxon>
        <taxon>Viridiplantae</taxon>
        <taxon>Chlorophyta</taxon>
        <taxon>Pseudoscourfieldiophyceae</taxon>
        <taxon>Pseudoscourfieldiales</taxon>
        <taxon>Pycnococcaceae</taxon>
        <taxon>Pycnococcus</taxon>
    </lineage>
</organism>
<reference evidence="2" key="1">
    <citation type="submission" date="2020-10" db="EMBL/GenBank/DDBJ databases">
        <title>Unveiling of a novel bifunctional photoreceptor, Dualchrome1, isolated from a cosmopolitan green alga.</title>
        <authorList>
            <person name="Suzuki S."/>
            <person name="Kawachi M."/>
        </authorList>
    </citation>
    <scope>NUCLEOTIDE SEQUENCE</scope>
    <source>
        <strain evidence="2">NIES 2893</strain>
    </source>
</reference>
<evidence type="ECO:0000313" key="3">
    <source>
        <dbReference type="Proteomes" id="UP000660262"/>
    </source>
</evidence>
<dbReference type="Gene3D" id="2.60.120.620">
    <property type="entry name" value="q2cbj1_9rhob like domain"/>
    <property type="match status" value="1"/>
</dbReference>
<feature type="compositionally biased region" description="Basic and acidic residues" evidence="1">
    <location>
        <begin position="370"/>
        <end position="380"/>
    </location>
</feature>
<feature type="region of interest" description="Disordered" evidence="1">
    <location>
        <begin position="1"/>
        <end position="23"/>
    </location>
</feature>
<sequence length="410" mass="44772">MASHHHHHHQSPPPPPPSSQRRKNKMGCCLLFSALLMMTALLEILTRCRARQIQWRASVSHRLELDGVANAHGVLNHDDVRVLRNDVQHLKKKLSSMRRAAYVLAPEHRTHIVLPANTTAHLISSILKDERTRTALATALARGAHAASATTTATNEITTNNFEASHAFLVESGAIVVERGAKAQPWHQDTSELGTREFGTGACSTSSSGDVDGLLLDAQCLEARIVTVQLYLQHTSERMGPLETLALDVDGTRVGVRKAGSVPEGSAVLFDSRTVHRGGAMRSDYGEPEERVVAYVSFLGALGSRPAGGTYACDGDLFERRVELSSPTKTLTVEGMLRADRRAVNPFDRGGPTTTTTTSGQQQPNDDDNDGGRQRNVRDRVRQRRSTTTTTDSSSYNNKPAKQHDDDDLL</sequence>
<evidence type="ECO:0000313" key="2">
    <source>
        <dbReference type="EMBL" id="GHP06151.1"/>
    </source>
</evidence>
<gene>
    <name evidence="2" type="ORF">PPROV_000489800</name>
</gene>
<feature type="compositionally biased region" description="Low complexity" evidence="1">
    <location>
        <begin position="386"/>
        <end position="395"/>
    </location>
</feature>
<feature type="compositionally biased region" description="Basic residues" evidence="1">
    <location>
        <begin position="1"/>
        <end position="10"/>
    </location>
</feature>
<keyword evidence="3" id="KW-1185">Reference proteome</keyword>
<dbReference type="SUPFAM" id="SSF51197">
    <property type="entry name" value="Clavaminate synthase-like"/>
    <property type="match status" value="1"/>
</dbReference>
<evidence type="ECO:0000256" key="1">
    <source>
        <dbReference type="SAM" id="MobiDB-lite"/>
    </source>
</evidence>
<accession>A0A830HKU0</accession>
<protein>
    <submittedName>
        <fullName evidence="2">Uncharacterized protein</fullName>
    </submittedName>
</protein>